<reference evidence="1" key="1">
    <citation type="journal article" date="2023" name="Science">
        <title>Genome structures resolve the early diversification of teleost fishes.</title>
        <authorList>
            <person name="Parey E."/>
            <person name="Louis A."/>
            <person name="Montfort J."/>
            <person name="Bouchez O."/>
            <person name="Roques C."/>
            <person name="Iampietro C."/>
            <person name="Lluch J."/>
            <person name="Castinel A."/>
            <person name="Donnadieu C."/>
            <person name="Desvignes T."/>
            <person name="Floi Bucao C."/>
            <person name="Jouanno E."/>
            <person name="Wen M."/>
            <person name="Mejri S."/>
            <person name="Dirks R."/>
            <person name="Jansen H."/>
            <person name="Henkel C."/>
            <person name="Chen W.J."/>
            <person name="Zahm M."/>
            <person name="Cabau C."/>
            <person name="Klopp C."/>
            <person name="Thompson A.W."/>
            <person name="Robinson-Rechavi M."/>
            <person name="Braasch I."/>
            <person name="Lecointre G."/>
            <person name="Bobe J."/>
            <person name="Postlethwait J.H."/>
            <person name="Berthelot C."/>
            <person name="Roest Crollius H."/>
            <person name="Guiguen Y."/>
        </authorList>
    </citation>
    <scope>NUCLEOTIDE SEQUENCE</scope>
    <source>
        <strain evidence="1">WJC10195</strain>
    </source>
</reference>
<comment type="caution">
    <text evidence="1">The sequence shown here is derived from an EMBL/GenBank/DDBJ whole genome shotgun (WGS) entry which is preliminary data.</text>
</comment>
<evidence type="ECO:0000313" key="2">
    <source>
        <dbReference type="Proteomes" id="UP001152622"/>
    </source>
</evidence>
<dbReference type="AlphaFoldDB" id="A0A9Q1IL78"/>
<gene>
    <name evidence="1" type="ORF">SKAU_G00309440</name>
</gene>
<keyword evidence="2" id="KW-1185">Reference proteome</keyword>
<dbReference type="Proteomes" id="UP001152622">
    <property type="component" value="Chromosome 13"/>
</dbReference>
<accession>A0A9Q1IL78</accession>
<dbReference type="EMBL" id="JAINUF010000013">
    <property type="protein sequence ID" value="KAJ8343615.1"/>
    <property type="molecule type" value="Genomic_DNA"/>
</dbReference>
<evidence type="ECO:0000313" key="1">
    <source>
        <dbReference type="EMBL" id="KAJ8343615.1"/>
    </source>
</evidence>
<organism evidence="1 2">
    <name type="scientific">Synaphobranchus kaupii</name>
    <name type="common">Kaup's arrowtooth eel</name>
    <dbReference type="NCBI Taxonomy" id="118154"/>
    <lineage>
        <taxon>Eukaryota</taxon>
        <taxon>Metazoa</taxon>
        <taxon>Chordata</taxon>
        <taxon>Craniata</taxon>
        <taxon>Vertebrata</taxon>
        <taxon>Euteleostomi</taxon>
        <taxon>Actinopterygii</taxon>
        <taxon>Neopterygii</taxon>
        <taxon>Teleostei</taxon>
        <taxon>Anguilliformes</taxon>
        <taxon>Synaphobranchidae</taxon>
        <taxon>Synaphobranchus</taxon>
    </lineage>
</organism>
<name>A0A9Q1IL78_SYNKA</name>
<protein>
    <submittedName>
        <fullName evidence="1">Uncharacterized protein</fullName>
    </submittedName>
</protein>
<sequence length="94" mass="10249">MSIPALSVTPPPPPFSLFTRHIVPISRRLGLPASPWPFPRRSDHMTSSRDLPMFTPLLADNGGAAHLLSTSSSTHLCLGVKDLFRSPYLRMGLG</sequence>
<proteinExistence type="predicted"/>